<evidence type="ECO:0000256" key="2">
    <source>
        <dbReference type="ARBA" id="ARBA00007090"/>
    </source>
</evidence>
<dbReference type="AlphaFoldDB" id="A0A839ZZU2"/>
<evidence type="ECO:0000313" key="16">
    <source>
        <dbReference type="EMBL" id="MBB3890913.1"/>
    </source>
</evidence>
<feature type="transmembrane region" description="Helical" evidence="12">
    <location>
        <begin position="21"/>
        <end position="41"/>
    </location>
</feature>
<keyword evidence="12" id="KW-0472">Membrane</keyword>
<dbReference type="InterPro" id="IPR036950">
    <property type="entry name" value="PBP_transglycosylase"/>
</dbReference>
<dbReference type="InterPro" id="IPR009647">
    <property type="entry name" value="PBP_C"/>
</dbReference>
<name>A0A839ZZU2_9CAUL</name>
<feature type="domain" description="Glycosyl transferase family 51" evidence="14">
    <location>
        <begin position="75"/>
        <end position="240"/>
    </location>
</feature>
<keyword evidence="5" id="KW-0645">Protease</keyword>
<evidence type="ECO:0000259" key="14">
    <source>
        <dbReference type="Pfam" id="PF00912"/>
    </source>
</evidence>
<dbReference type="InterPro" id="IPR050396">
    <property type="entry name" value="Glycosyltr_51/Transpeptidase"/>
</dbReference>
<dbReference type="SUPFAM" id="SSF56601">
    <property type="entry name" value="beta-lactamase/transpeptidase-like"/>
    <property type="match status" value="1"/>
</dbReference>
<dbReference type="PANTHER" id="PTHR32282:SF15">
    <property type="entry name" value="PENICILLIN-BINDING PROTEIN 1C"/>
    <property type="match status" value="1"/>
</dbReference>
<dbReference type="GO" id="GO:0006508">
    <property type="term" value="P:proteolysis"/>
    <property type="evidence" value="ECO:0007669"/>
    <property type="project" value="UniProtKB-KW"/>
</dbReference>
<dbReference type="UniPathway" id="UPA00219"/>
<dbReference type="RefSeq" id="WP_183771380.1">
    <property type="nucleotide sequence ID" value="NZ_JACIDK010000002.1"/>
</dbReference>
<evidence type="ECO:0000256" key="1">
    <source>
        <dbReference type="ARBA" id="ARBA00004752"/>
    </source>
</evidence>
<feature type="domain" description="Penicillin-binding C-terminal" evidence="15">
    <location>
        <begin position="608"/>
        <end position="692"/>
    </location>
</feature>
<dbReference type="EC" id="2.4.99.28" evidence="10"/>
<dbReference type="InterPro" id="IPR001264">
    <property type="entry name" value="Glyco_trans_51"/>
</dbReference>
<keyword evidence="12" id="KW-0812">Transmembrane</keyword>
<dbReference type="InterPro" id="IPR011815">
    <property type="entry name" value="PBP_1c"/>
</dbReference>
<dbReference type="PANTHER" id="PTHR32282">
    <property type="entry name" value="BINDING PROTEIN TRANSPEPTIDASE, PUTATIVE-RELATED"/>
    <property type="match status" value="1"/>
</dbReference>
<evidence type="ECO:0000256" key="10">
    <source>
        <dbReference type="ARBA" id="ARBA00044770"/>
    </source>
</evidence>
<dbReference type="Gene3D" id="3.40.710.10">
    <property type="entry name" value="DD-peptidase/beta-lactamase superfamily"/>
    <property type="match status" value="1"/>
</dbReference>
<evidence type="ECO:0000256" key="5">
    <source>
        <dbReference type="ARBA" id="ARBA00022670"/>
    </source>
</evidence>
<dbReference type="Pfam" id="PF00905">
    <property type="entry name" value="Transpeptidase"/>
    <property type="match status" value="1"/>
</dbReference>
<evidence type="ECO:0000259" key="13">
    <source>
        <dbReference type="Pfam" id="PF00905"/>
    </source>
</evidence>
<dbReference type="InterPro" id="IPR012338">
    <property type="entry name" value="Beta-lactam/transpept-like"/>
</dbReference>
<evidence type="ECO:0000256" key="6">
    <source>
        <dbReference type="ARBA" id="ARBA00022676"/>
    </source>
</evidence>
<comment type="caution">
    <text evidence="16">The sequence shown here is derived from an EMBL/GenBank/DDBJ whole genome shotgun (WGS) entry which is preliminary data.</text>
</comment>
<evidence type="ECO:0000256" key="3">
    <source>
        <dbReference type="ARBA" id="ARBA00007739"/>
    </source>
</evidence>
<feature type="domain" description="Penicillin-binding protein transpeptidase" evidence="13">
    <location>
        <begin position="346"/>
        <end position="548"/>
    </location>
</feature>
<dbReference type="GO" id="GO:0008955">
    <property type="term" value="F:peptidoglycan glycosyltransferase activity"/>
    <property type="evidence" value="ECO:0007669"/>
    <property type="project" value="UniProtKB-EC"/>
</dbReference>
<evidence type="ECO:0000256" key="12">
    <source>
        <dbReference type="SAM" id="Phobius"/>
    </source>
</evidence>
<keyword evidence="7 16" id="KW-0808">Transferase</keyword>
<dbReference type="NCBIfam" id="TIGR02073">
    <property type="entry name" value="PBP_1c"/>
    <property type="match status" value="1"/>
</dbReference>
<evidence type="ECO:0000256" key="7">
    <source>
        <dbReference type="ARBA" id="ARBA00022679"/>
    </source>
</evidence>
<dbReference type="Pfam" id="PF06832">
    <property type="entry name" value="BiPBP_C"/>
    <property type="match status" value="1"/>
</dbReference>
<proteinExistence type="inferred from homology"/>
<keyword evidence="4" id="KW-0121">Carboxypeptidase</keyword>
<dbReference type="Proteomes" id="UP000530564">
    <property type="component" value="Unassembled WGS sequence"/>
</dbReference>
<dbReference type="GO" id="GO:0030288">
    <property type="term" value="C:outer membrane-bounded periplasmic space"/>
    <property type="evidence" value="ECO:0007669"/>
    <property type="project" value="TreeGrafter"/>
</dbReference>
<keyword evidence="8" id="KW-0378">Hydrolase</keyword>
<dbReference type="Pfam" id="PF00912">
    <property type="entry name" value="Transgly"/>
    <property type="match status" value="1"/>
</dbReference>
<reference evidence="16 17" key="1">
    <citation type="submission" date="2020-08" db="EMBL/GenBank/DDBJ databases">
        <title>Genomic Encyclopedia of Type Strains, Phase IV (KMG-IV): sequencing the most valuable type-strain genomes for metagenomic binning, comparative biology and taxonomic classification.</title>
        <authorList>
            <person name="Goeker M."/>
        </authorList>
    </citation>
    <scope>NUCLEOTIDE SEQUENCE [LARGE SCALE GENOMIC DNA]</scope>
    <source>
        <strain evidence="16 17">DSM 21793</strain>
    </source>
</reference>
<keyword evidence="6 16" id="KW-0328">Glycosyltransferase</keyword>
<evidence type="ECO:0000256" key="9">
    <source>
        <dbReference type="ARBA" id="ARBA00023268"/>
    </source>
</evidence>
<comment type="catalytic activity">
    <reaction evidence="11">
        <text>[GlcNAc-(1-&gt;4)-Mur2Ac(oyl-L-Ala-gamma-D-Glu-L-Lys-D-Ala-D-Ala)](n)-di-trans,octa-cis-undecaprenyl diphosphate + beta-D-GlcNAc-(1-&gt;4)-Mur2Ac(oyl-L-Ala-gamma-D-Glu-L-Lys-D-Ala-D-Ala)-di-trans,octa-cis-undecaprenyl diphosphate = [GlcNAc-(1-&gt;4)-Mur2Ac(oyl-L-Ala-gamma-D-Glu-L-Lys-D-Ala-D-Ala)](n+1)-di-trans,octa-cis-undecaprenyl diphosphate + di-trans,octa-cis-undecaprenyl diphosphate + H(+)</text>
        <dbReference type="Rhea" id="RHEA:23708"/>
        <dbReference type="Rhea" id="RHEA-COMP:9602"/>
        <dbReference type="Rhea" id="RHEA-COMP:9603"/>
        <dbReference type="ChEBI" id="CHEBI:15378"/>
        <dbReference type="ChEBI" id="CHEBI:58405"/>
        <dbReference type="ChEBI" id="CHEBI:60033"/>
        <dbReference type="ChEBI" id="CHEBI:78435"/>
        <dbReference type="EC" id="2.4.99.28"/>
    </reaction>
</comment>
<accession>A0A839ZZU2</accession>
<evidence type="ECO:0000256" key="8">
    <source>
        <dbReference type="ARBA" id="ARBA00022801"/>
    </source>
</evidence>
<dbReference type="SUPFAM" id="SSF53955">
    <property type="entry name" value="Lysozyme-like"/>
    <property type="match status" value="1"/>
</dbReference>
<evidence type="ECO:0000313" key="17">
    <source>
        <dbReference type="Proteomes" id="UP000530564"/>
    </source>
</evidence>
<sequence length="695" mass="73558">MGERAPAARGHLLPRGEKDRVRALTLGLIALLGVEVGVFALDAALPPDMGRAERSSPVALDRRGAWLRALPVEDGRWRIRADLTRTDDSFQKRLVQIEDARFWIHPGVDPLAVARAAGSAAVSGRVSSGASTLTMQTARLLEPRPRTIPAKLIEMVRAVQIEARLSKREILALYLTLAPYGGNLEGVRAASLSYFGHEPETLTDGEQALLIALPQSPEARRPDLRPENARAARRAVLDKMIRARILSETAAAEAEDEPLPGRSPFPALAWHAAGELARAAPASEASVLTTLDAGLQARLEPLAARVAQSQGPEATAAILVVEIKGRAVRGAVGSGGLARPGGWIDMTRAVRSPGSALKPFIYGFAFDDGLAAPDTQIDDAARRFGDYQPENFDRIFRGKVTAREALTYSLNVPAVELLDKVGPAAFEARIDGAGVNLVRPKAQTREAGLAMALGGVGITVRDLAVLYAALGDGGVAKPLAWTQDEAARRERQGGRRLMREEAAEQVLAILRETPPPAGATAAALTKGRPVMAFKTGTSYGFRDAVAAGVVGPYVVVVWTGRADGGARGGLTGRDAALPLLFDAADLIDAPASAPRPIAPRGAPSALTRLEQREQGPRLIFPPNGSTVQVDAFGPSSRGLVLAAGGEGLSWYVAGEPLAADPVSGRTIWRPKGPGFYRLTVVDDQGRKASARVRVK</sequence>
<dbReference type="GO" id="GO:0009252">
    <property type="term" value="P:peptidoglycan biosynthetic process"/>
    <property type="evidence" value="ECO:0007669"/>
    <property type="project" value="UniProtKB-UniPathway"/>
</dbReference>
<dbReference type="GO" id="GO:0008658">
    <property type="term" value="F:penicillin binding"/>
    <property type="evidence" value="ECO:0007669"/>
    <property type="project" value="InterPro"/>
</dbReference>
<evidence type="ECO:0000256" key="4">
    <source>
        <dbReference type="ARBA" id="ARBA00022645"/>
    </source>
</evidence>
<organism evidence="16 17">
    <name type="scientific">Phenylobacterium haematophilum</name>
    <dbReference type="NCBI Taxonomy" id="98513"/>
    <lineage>
        <taxon>Bacteria</taxon>
        <taxon>Pseudomonadati</taxon>
        <taxon>Pseudomonadota</taxon>
        <taxon>Alphaproteobacteria</taxon>
        <taxon>Caulobacterales</taxon>
        <taxon>Caulobacteraceae</taxon>
        <taxon>Phenylobacterium</taxon>
    </lineage>
</organism>
<evidence type="ECO:0000256" key="11">
    <source>
        <dbReference type="ARBA" id="ARBA00049902"/>
    </source>
</evidence>
<comment type="pathway">
    <text evidence="1">Cell wall biogenesis; peptidoglycan biosynthesis.</text>
</comment>
<dbReference type="Gene3D" id="1.10.3810.10">
    <property type="entry name" value="Biosynthetic peptidoglycan transglycosylase-like"/>
    <property type="match status" value="1"/>
</dbReference>
<keyword evidence="12" id="KW-1133">Transmembrane helix</keyword>
<comment type="similarity">
    <text evidence="2">In the C-terminal section; belongs to the transpeptidase family.</text>
</comment>
<evidence type="ECO:0000259" key="15">
    <source>
        <dbReference type="Pfam" id="PF06832"/>
    </source>
</evidence>
<dbReference type="InterPro" id="IPR001460">
    <property type="entry name" value="PCN-bd_Tpept"/>
</dbReference>
<gene>
    <name evidence="16" type="ORF">GGQ61_001630</name>
</gene>
<dbReference type="EMBL" id="JACIDK010000002">
    <property type="protein sequence ID" value="MBB3890913.1"/>
    <property type="molecule type" value="Genomic_DNA"/>
</dbReference>
<dbReference type="InterPro" id="IPR023346">
    <property type="entry name" value="Lysozyme-like_dom_sf"/>
</dbReference>
<keyword evidence="9" id="KW-0511">Multifunctional enzyme</keyword>
<protein>
    <recommendedName>
        <fullName evidence="10">peptidoglycan glycosyltransferase</fullName>
        <ecNumber evidence="10">2.4.99.28</ecNumber>
    </recommendedName>
</protein>
<comment type="similarity">
    <text evidence="3">In the N-terminal section; belongs to the glycosyltransferase 51 family.</text>
</comment>
<keyword evidence="17" id="KW-1185">Reference proteome</keyword>
<dbReference type="GO" id="GO:0004180">
    <property type="term" value="F:carboxypeptidase activity"/>
    <property type="evidence" value="ECO:0007669"/>
    <property type="project" value="UniProtKB-KW"/>
</dbReference>